<dbReference type="EMBL" id="JAWWNJ010000185">
    <property type="protein sequence ID" value="KAK6974367.1"/>
    <property type="molecule type" value="Genomic_DNA"/>
</dbReference>
<evidence type="ECO:0000313" key="5">
    <source>
        <dbReference type="Proteomes" id="UP001362999"/>
    </source>
</evidence>
<accession>A0AAV9Z7P4</accession>
<reference evidence="3 5" key="1">
    <citation type="journal article" date="2024" name="J Genomics">
        <title>Draft genome sequencing and assembly of Favolaschia claudopus CIRM-BRFM 2984 isolated from oak limbs.</title>
        <authorList>
            <person name="Navarro D."/>
            <person name="Drula E."/>
            <person name="Chaduli D."/>
            <person name="Cazenave R."/>
            <person name="Ahrendt S."/>
            <person name="Wang J."/>
            <person name="Lipzen A."/>
            <person name="Daum C."/>
            <person name="Barry K."/>
            <person name="Grigoriev I.V."/>
            <person name="Favel A."/>
            <person name="Rosso M.N."/>
            <person name="Martin F."/>
        </authorList>
    </citation>
    <scope>NUCLEOTIDE SEQUENCE [LARGE SCALE GENOMIC DNA]</scope>
    <source>
        <strain evidence="3 5">CIRM-BRFM 2984</strain>
    </source>
</reference>
<evidence type="ECO:0000259" key="2">
    <source>
        <dbReference type="Pfam" id="PF21056"/>
    </source>
</evidence>
<protein>
    <submittedName>
        <fullName evidence="3">SWIM-type domain-containing protein</fullName>
    </submittedName>
</protein>
<evidence type="ECO:0000256" key="1">
    <source>
        <dbReference type="SAM" id="MobiDB-lite"/>
    </source>
</evidence>
<gene>
    <name evidence="3" type="ORF">R3P38DRAFT_3412529</name>
    <name evidence="4" type="ORF">R3P38DRAFT_3412540</name>
</gene>
<feature type="region of interest" description="Disordered" evidence="1">
    <location>
        <begin position="516"/>
        <end position="563"/>
    </location>
</feature>
<evidence type="ECO:0000313" key="4">
    <source>
        <dbReference type="EMBL" id="KAK6974382.1"/>
    </source>
</evidence>
<dbReference type="Proteomes" id="UP001362999">
    <property type="component" value="Unassembled WGS sequence"/>
</dbReference>
<feature type="domain" description="ZSWIM1/3 RNaseH-like" evidence="2">
    <location>
        <begin position="33"/>
        <end position="117"/>
    </location>
</feature>
<dbReference type="Pfam" id="PF21056">
    <property type="entry name" value="ZSWIM1-3_RNaseH-like"/>
    <property type="match status" value="1"/>
</dbReference>
<dbReference type="EMBL" id="JAWWNJ010000185">
    <property type="protein sequence ID" value="KAK6974382.1"/>
    <property type="molecule type" value="Genomic_DNA"/>
</dbReference>
<name>A0AAV9Z7P4_9AGAR</name>
<sequence length="656" mass="74525">MPINLPDDRGGCTAIAFALPSLIRKWAGTIREVALDSTFNTNKAGFECFSLLGEVFGSGLPVGFLLIKTSNPEPNLKEKYIRAYARHFVEDWNIRVKQCLTDKDITEINALLAELPDDVKYQICFWHSLRIIKGRLCVLARRPAPYDVQEAFSEFDWIALDFVPIAQLDPELRTADRLQVAQNAIPTIKLRFAGQTSEVSAPPRPKLIINLNRTQTDPSGDRLDQVLGSVEGLEQLLDSFDDETTDNLGDDLDAVDRFDGPASWFENGETVFAEDKNYVFCPAVHRQQILRIFMRHFCEHPLLPDRNGLNRSLKQIRYDAVFEMYKFCEQRGLREVWGYMWTAWYCPAKYKLWARASQPDFIGRWRTTMAVENFWRNLKHGTLHHLLHPRLDQLVYLIATEVLPSFEAKMQLFDPEFLKGRSKALTPFQRQFKKGWKVLAGRSLGTREYKTDVSRWTSVHPPDPNFFRQVIRRRTIPFYHHPLLKPKDGSTIDPIEDGSISDGDVVELVSTAASNSTAAPRGVKRKRAGTVAAEASSSRGTGAIDDPFELSGSSSPIRPDEYEDEEDDAVQDFIKARIIELEKGVHILKQQLGNSDKSSKIWLRAMKRKNIGNDVAQMASDVRHISSTGTVRHTTWARPGKSASTRYTGNTMGYTK</sequence>
<keyword evidence="5" id="KW-1185">Reference proteome</keyword>
<dbReference type="AlphaFoldDB" id="A0AAV9Z7P4"/>
<organism evidence="3 5">
    <name type="scientific">Favolaschia claudopus</name>
    <dbReference type="NCBI Taxonomy" id="2862362"/>
    <lineage>
        <taxon>Eukaryota</taxon>
        <taxon>Fungi</taxon>
        <taxon>Dikarya</taxon>
        <taxon>Basidiomycota</taxon>
        <taxon>Agaricomycotina</taxon>
        <taxon>Agaricomycetes</taxon>
        <taxon>Agaricomycetidae</taxon>
        <taxon>Agaricales</taxon>
        <taxon>Marasmiineae</taxon>
        <taxon>Mycenaceae</taxon>
        <taxon>Favolaschia</taxon>
    </lineage>
</organism>
<evidence type="ECO:0000313" key="3">
    <source>
        <dbReference type="EMBL" id="KAK6974367.1"/>
    </source>
</evidence>
<dbReference type="InterPro" id="IPR048324">
    <property type="entry name" value="ZSWIM1-3_RNaseH-like"/>
</dbReference>
<comment type="caution">
    <text evidence="3">The sequence shown here is derived from an EMBL/GenBank/DDBJ whole genome shotgun (WGS) entry which is preliminary data.</text>
</comment>
<proteinExistence type="predicted"/>